<sequence length="92" mass="10551">MTRYLLFVFLFVCLVYVLQATPVPEETQQSPQQTAASTLDELANKAKKMFDDVKDAFEHSDLNNALEKTKTFIGQTGENIRKEIEKLTDKHE</sequence>
<feature type="signal peptide" evidence="1">
    <location>
        <begin position="1"/>
        <end position="20"/>
    </location>
</feature>
<evidence type="ECO:0000256" key="1">
    <source>
        <dbReference type="SAM" id="SignalP"/>
    </source>
</evidence>
<dbReference type="AlphaFoldDB" id="A0A0M8ZRX2"/>
<evidence type="ECO:0000313" key="3">
    <source>
        <dbReference type="Proteomes" id="UP000053105"/>
    </source>
</evidence>
<protein>
    <recommendedName>
        <fullName evidence="4">Apolipophorin-3</fullName>
    </recommendedName>
</protein>
<gene>
    <name evidence="2" type="ORF">WN51_04989</name>
</gene>
<evidence type="ECO:0008006" key="4">
    <source>
        <dbReference type="Google" id="ProtNLM"/>
    </source>
</evidence>
<keyword evidence="1" id="KW-0732">Signal</keyword>
<name>A0A0M8ZRX2_9HYME</name>
<keyword evidence="3" id="KW-1185">Reference proteome</keyword>
<proteinExistence type="predicted"/>
<dbReference type="Proteomes" id="UP000053105">
    <property type="component" value="Unassembled WGS sequence"/>
</dbReference>
<dbReference type="EMBL" id="KQ435883">
    <property type="protein sequence ID" value="KOX69707.1"/>
    <property type="molecule type" value="Genomic_DNA"/>
</dbReference>
<reference evidence="2 3" key="1">
    <citation type="submission" date="2015-07" db="EMBL/GenBank/DDBJ databases">
        <title>The genome of Melipona quadrifasciata.</title>
        <authorList>
            <person name="Pan H."/>
            <person name="Kapheim K."/>
        </authorList>
    </citation>
    <scope>NUCLEOTIDE SEQUENCE [LARGE SCALE GENOMIC DNA]</scope>
    <source>
        <strain evidence="2">0111107301</strain>
        <tissue evidence="2">Whole body</tissue>
    </source>
</reference>
<accession>A0A0M8ZRX2</accession>
<evidence type="ECO:0000313" key="2">
    <source>
        <dbReference type="EMBL" id="KOX69707.1"/>
    </source>
</evidence>
<feature type="chain" id="PRO_5005830695" description="Apolipophorin-3" evidence="1">
    <location>
        <begin position="21"/>
        <end position="92"/>
    </location>
</feature>
<organism evidence="2 3">
    <name type="scientific">Melipona quadrifasciata</name>
    <dbReference type="NCBI Taxonomy" id="166423"/>
    <lineage>
        <taxon>Eukaryota</taxon>
        <taxon>Metazoa</taxon>
        <taxon>Ecdysozoa</taxon>
        <taxon>Arthropoda</taxon>
        <taxon>Hexapoda</taxon>
        <taxon>Insecta</taxon>
        <taxon>Pterygota</taxon>
        <taxon>Neoptera</taxon>
        <taxon>Endopterygota</taxon>
        <taxon>Hymenoptera</taxon>
        <taxon>Apocrita</taxon>
        <taxon>Aculeata</taxon>
        <taxon>Apoidea</taxon>
        <taxon>Anthophila</taxon>
        <taxon>Apidae</taxon>
        <taxon>Melipona</taxon>
    </lineage>
</organism>
<dbReference type="OrthoDB" id="7572061at2759"/>